<reference evidence="1 2" key="1">
    <citation type="journal article" date="2016" name="Nat. Commun.">
        <title>Ectomycorrhizal ecology is imprinted in the genome of the dominant symbiotic fungus Cenococcum geophilum.</title>
        <authorList>
            <consortium name="DOE Joint Genome Institute"/>
            <person name="Peter M."/>
            <person name="Kohler A."/>
            <person name="Ohm R.A."/>
            <person name="Kuo A."/>
            <person name="Krutzmann J."/>
            <person name="Morin E."/>
            <person name="Arend M."/>
            <person name="Barry K.W."/>
            <person name="Binder M."/>
            <person name="Choi C."/>
            <person name="Clum A."/>
            <person name="Copeland A."/>
            <person name="Grisel N."/>
            <person name="Haridas S."/>
            <person name="Kipfer T."/>
            <person name="LaButti K."/>
            <person name="Lindquist E."/>
            <person name="Lipzen A."/>
            <person name="Maire R."/>
            <person name="Meier B."/>
            <person name="Mihaltcheva S."/>
            <person name="Molinier V."/>
            <person name="Murat C."/>
            <person name="Poggeler S."/>
            <person name="Quandt C.A."/>
            <person name="Sperisen C."/>
            <person name="Tritt A."/>
            <person name="Tisserant E."/>
            <person name="Crous P.W."/>
            <person name="Henrissat B."/>
            <person name="Nehls U."/>
            <person name="Egli S."/>
            <person name="Spatafora J.W."/>
            <person name="Grigoriev I.V."/>
            <person name="Martin F.M."/>
        </authorList>
    </citation>
    <scope>NUCLEOTIDE SEQUENCE [LARGE SCALE GENOMIC DNA]</scope>
    <source>
        <strain evidence="1 2">CBS 459.81</strain>
    </source>
</reference>
<organism evidence="1 2">
    <name type="scientific">Lepidopterella palustris CBS 459.81</name>
    <dbReference type="NCBI Taxonomy" id="1314670"/>
    <lineage>
        <taxon>Eukaryota</taxon>
        <taxon>Fungi</taxon>
        <taxon>Dikarya</taxon>
        <taxon>Ascomycota</taxon>
        <taxon>Pezizomycotina</taxon>
        <taxon>Dothideomycetes</taxon>
        <taxon>Pleosporomycetidae</taxon>
        <taxon>Mytilinidiales</taxon>
        <taxon>Argynnaceae</taxon>
        <taxon>Lepidopterella</taxon>
    </lineage>
</organism>
<gene>
    <name evidence="1" type="ORF">K432DRAFT_387804</name>
</gene>
<protein>
    <submittedName>
        <fullName evidence="1">Uncharacterized protein</fullName>
    </submittedName>
</protein>
<keyword evidence="2" id="KW-1185">Reference proteome</keyword>
<dbReference type="Proteomes" id="UP000250266">
    <property type="component" value="Unassembled WGS sequence"/>
</dbReference>
<evidence type="ECO:0000313" key="2">
    <source>
        <dbReference type="Proteomes" id="UP000250266"/>
    </source>
</evidence>
<proteinExistence type="predicted"/>
<sequence>MFTTKPSLLAVRISSRNRRCPALRFPREQPGFLVAWQQLWLAHLSFTLARNALSKEMSSPSSPPLSFTSLAPSDSWRDADIGQSSYLGGDHNMDPAVVDSIACSHAKTYISLRIFFVTGNCGGQENQGLPAASHSDSRTLEGAAISLIIGSDGKLHAQDYFQSYDYQNMGGGDQDFDSGGLSLLDPTVLKGNGITRMALTSGKNGKIYISNADNLGGHRVFGGSGSYPLDSGYFYSTPVGQATLAYKLGLDGSGKPLLYVS</sequence>
<accession>A0A8E2JL67</accession>
<dbReference type="OrthoDB" id="5985073at2759"/>
<name>A0A8E2JL67_9PEZI</name>
<dbReference type="EMBL" id="KV744805">
    <property type="protein sequence ID" value="OCK86462.1"/>
    <property type="molecule type" value="Genomic_DNA"/>
</dbReference>
<evidence type="ECO:0000313" key="1">
    <source>
        <dbReference type="EMBL" id="OCK86462.1"/>
    </source>
</evidence>
<dbReference type="AlphaFoldDB" id="A0A8E2JL67"/>